<dbReference type="SMART" id="SM00710">
    <property type="entry name" value="PbH1"/>
    <property type="match status" value="4"/>
</dbReference>
<dbReference type="Gene3D" id="2.160.20.10">
    <property type="entry name" value="Single-stranded right-handed beta-helix, Pectin lyase-like"/>
    <property type="match status" value="1"/>
</dbReference>
<proteinExistence type="predicted"/>
<dbReference type="InterPro" id="IPR039448">
    <property type="entry name" value="Beta_helix"/>
</dbReference>
<organism evidence="2">
    <name type="scientific">marine sediment metagenome</name>
    <dbReference type="NCBI Taxonomy" id="412755"/>
    <lineage>
        <taxon>unclassified sequences</taxon>
        <taxon>metagenomes</taxon>
        <taxon>ecological metagenomes</taxon>
    </lineage>
</organism>
<dbReference type="Pfam" id="PF13229">
    <property type="entry name" value="Beta_helix"/>
    <property type="match status" value="1"/>
</dbReference>
<reference evidence="2" key="1">
    <citation type="journal article" date="2014" name="Front. Microbiol.">
        <title>High frequency of phylogenetically diverse reductive dehalogenase-homologous genes in deep subseafloor sedimentary metagenomes.</title>
        <authorList>
            <person name="Kawai M."/>
            <person name="Futagami T."/>
            <person name="Toyoda A."/>
            <person name="Takaki Y."/>
            <person name="Nishi S."/>
            <person name="Hori S."/>
            <person name="Arai W."/>
            <person name="Tsubouchi T."/>
            <person name="Morono Y."/>
            <person name="Uchiyama I."/>
            <person name="Ito T."/>
            <person name="Fujiyama A."/>
            <person name="Inagaki F."/>
            <person name="Takami H."/>
        </authorList>
    </citation>
    <scope>NUCLEOTIDE SEQUENCE</scope>
    <source>
        <strain evidence="2">Expedition CK06-06</strain>
    </source>
</reference>
<comment type="caution">
    <text evidence="2">The sequence shown here is derived from an EMBL/GenBank/DDBJ whole genome shotgun (WGS) entry which is preliminary data.</text>
</comment>
<evidence type="ECO:0000313" key="2">
    <source>
        <dbReference type="EMBL" id="GAI57089.1"/>
    </source>
</evidence>
<feature type="domain" description="Right handed beta helix" evidence="1">
    <location>
        <begin position="2"/>
        <end position="92"/>
    </location>
</feature>
<dbReference type="AlphaFoldDB" id="X1RNJ9"/>
<dbReference type="EMBL" id="BARV01035439">
    <property type="protein sequence ID" value="GAI57089.1"/>
    <property type="molecule type" value="Genomic_DNA"/>
</dbReference>
<dbReference type="InterPro" id="IPR012334">
    <property type="entry name" value="Pectin_lyas_fold"/>
</dbReference>
<sequence length="160" mass="17824">DSGVVISNSPDSVITDCTFYNNPAAGIYLEGSAHCSISNCDAFNNGLTGFWICCISDETSMINCHSYNNFIGVSIQKTAYVTLRNNIIHDNVYDLDIDSRYSSGYLMDFIHDIDTSNTINGKPIYYLIEQDNLVFDNIDTISFLAFVSCDNITSDFDEII</sequence>
<protein>
    <recommendedName>
        <fullName evidence="1">Right handed beta helix domain-containing protein</fullName>
    </recommendedName>
</protein>
<dbReference type="InterPro" id="IPR022441">
    <property type="entry name" value="Para_beta_helix_rpt-2"/>
</dbReference>
<dbReference type="SUPFAM" id="SSF51126">
    <property type="entry name" value="Pectin lyase-like"/>
    <property type="match status" value="1"/>
</dbReference>
<dbReference type="InterPro" id="IPR006626">
    <property type="entry name" value="PbH1"/>
</dbReference>
<dbReference type="InterPro" id="IPR011050">
    <property type="entry name" value="Pectin_lyase_fold/virulence"/>
</dbReference>
<feature type="non-terminal residue" evidence="2">
    <location>
        <position position="1"/>
    </location>
</feature>
<dbReference type="NCBIfam" id="TIGR03804">
    <property type="entry name" value="para_beta_helix"/>
    <property type="match status" value="1"/>
</dbReference>
<evidence type="ECO:0000259" key="1">
    <source>
        <dbReference type="Pfam" id="PF13229"/>
    </source>
</evidence>
<name>X1RNJ9_9ZZZZ</name>
<gene>
    <name evidence="2" type="ORF">S06H3_55304</name>
</gene>
<accession>X1RNJ9</accession>